<evidence type="ECO:0000256" key="3">
    <source>
        <dbReference type="ARBA" id="ARBA00023242"/>
    </source>
</evidence>
<name>R0ISH7_9BRAS</name>
<dbReference type="Pfam" id="PF09766">
    <property type="entry name" value="FmiP_Thoc5"/>
    <property type="match status" value="1"/>
</dbReference>
<evidence type="ECO:0000313" key="5">
    <source>
        <dbReference type="EMBL" id="EOA40318.1"/>
    </source>
</evidence>
<accession>R0ISH7</accession>
<keyword evidence="6" id="KW-1185">Reference proteome</keyword>
<dbReference type="STRING" id="81985.R0ISH7"/>
<organism evidence="5 6">
    <name type="scientific">Capsella rubella</name>
    <dbReference type="NCBI Taxonomy" id="81985"/>
    <lineage>
        <taxon>Eukaryota</taxon>
        <taxon>Viridiplantae</taxon>
        <taxon>Streptophyta</taxon>
        <taxon>Embryophyta</taxon>
        <taxon>Tracheophyta</taxon>
        <taxon>Spermatophyta</taxon>
        <taxon>Magnoliopsida</taxon>
        <taxon>eudicotyledons</taxon>
        <taxon>Gunneridae</taxon>
        <taxon>Pentapetalae</taxon>
        <taxon>rosids</taxon>
        <taxon>malvids</taxon>
        <taxon>Brassicales</taxon>
        <taxon>Brassicaceae</taxon>
        <taxon>Camelineae</taxon>
        <taxon>Capsella</taxon>
    </lineage>
</organism>
<feature type="region of interest" description="Disordered" evidence="4">
    <location>
        <begin position="278"/>
        <end position="314"/>
    </location>
</feature>
<protein>
    <recommendedName>
        <fullName evidence="7">THO complex subunit 5B</fullName>
    </recommendedName>
</protein>
<dbReference type="EMBL" id="KB870805">
    <property type="protein sequence ID" value="EOA40318.1"/>
    <property type="molecule type" value="Genomic_DNA"/>
</dbReference>
<comment type="subcellular location">
    <subcellularLocation>
        <location evidence="1">Nucleus</location>
    </subcellularLocation>
</comment>
<dbReference type="GO" id="GO:0003729">
    <property type="term" value="F:mRNA binding"/>
    <property type="evidence" value="ECO:0007669"/>
    <property type="project" value="TreeGrafter"/>
</dbReference>
<evidence type="ECO:0000256" key="4">
    <source>
        <dbReference type="SAM" id="MobiDB-lite"/>
    </source>
</evidence>
<dbReference type="OrthoDB" id="20582at2759"/>
<feature type="non-terminal residue" evidence="5">
    <location>
        <position position="1"/>
    </location>
</feature>
<dbReference type="KEGG" id="crb:17898948"/>
<sequence length="469" mass="53692">NKSLKNSKPLSPSSASLEMANNTVATAEKSPVELLQETKASVKAIVARMLSIKQQGNPKSENRELLTQMFLNFINLRQANRAILIEEEKLKTETELAKSPVDFTTLELHNLMYEKSHYLKANKASRDFKSRYPNIDLISEQDFFNEAPEAIKSQTLSNDTSHDLMLKRLNFELHQRKELCKLRERLEQHKKSLLESNAERNKFLSSLPVHLKTLKKASLPVQSQLSLPNPKKLKYHNLAELLPPPLYVIYSQFMARKEAFEENIELEVSGSLKDAQTYAREQAEQNSESLRLEDNGEDGDGTRQRKRFKKEGSDEGGLYQIHPLRVVLHVNDIEIPDPKSHRPVVLKFEYLLKLNVVCVGIEESQDELEKNILCNLFPEDTGLEPPHQSAKLILGDDHLFDESRTSRPYKWAQHLAGIEILPEMSPFFTEKDTQDSDTAKDYASASDHRNVQTVLQRIRSQKKAKLTLV</sequence>
<proteinExistence type="inferred from homology"/>
<evidence type="ECO:0000313" key="6">
    <source>
        <dbReference type="Proteomes" id="UP000029121"/>
    </source>
</evidence>
<dbReference type="GO" id="GO:0000445">
    <property type="term" value="C:THO complex part of transcription export complex"/>
    <property type="evidence" value="ECO:0007669"/>
    <property type="project" value="TreeGrafter"/>
</dbReference>
<evidence type="ECO:0000256" key="1">
    <source>
        <dbReference type="ARBA" id="ARBA00004123"/>
    </source>
</evidence>
<dbReference type="eggNOG" id="KOG2216">
    <property type="taxonomic scope" value="Eukaryota"/>
</dbReference>
<evidence type="ECO:0008006" key="7">
    <source>
        <dbReference type="Google" id="ProtNLM"/>
    </source>
</evidence>
<dbReference type="InterPro" id="IPR019163">
    <property type="entry name" value="THO_Thoc5"/>
</dbReference>
<comment type="similarity">
    <text evidence="2">Belongs to the THOC5 family.</text>
</comment>
<dbReference type="PANTHER" id="PTHR13375:SF5">
    <property type="entry name" value="THO COMPLEX SUBUNIT 5A"/>
    <property type="match status" value="1"/>
</dbReference>
<dbReference type="PANTHER" id="PTHR13375">
    <property type="entry name" value="FMS INTERACTING PROTEIN"/>
    <property type="match status" value="1"/>
</dbReference>
<dbReference type="Proteomes" id="UP000029121">
    <property type="component" value="Unassembled WGS sequence"/>
</dbReference>
<gene>
    <name evidence="5" type="ORF">CARUB_v10009044mg</name>
</gene>
<dbReference type="GO" id="GO:0006406">
    <property type="term" value="P:mRNA export from nucleus"/>
    <property type="evidence" value="ECO:0007669"/>
    <property type="project" value="TreeGrafter"/>
</dbReference>
<evidence type="ECO:0000256" key="2">
    <source>
        <dbReference type="ARBA" id="ARBA00008044"/>
    </source>
</evidence>
<dbReference type="AlphaFoldDB" id="R0ISH7"/>
<reference evidence="6" key="1">
    <citation type="journal article" date="2013" name="Nat. Genet.">
        <title>The Capsella rubella genome and the genomic consequences of rapid mating system evolution.</title>
        <authorList>
            <person name="Slotte T."/>
            <person name="Hazzouri K.M."/>
            <person name="Agren J.A."/>
            <person name="Koenig D."/>
            <person name="Maumus F."/>
            <person name="Guo Y.L."/>
            <person name="Steige K."/>
            <person name="Platts A.E."/>
            <person name="Escobar J.S."/>
            <person name="Newman L.K."/>
            <person name="Wang W."/>
            <person name="Mandakova T."/>
            <person name="Vello E."/>
            <person name="Smith L.M."/>
            <person name="Henz S.R."/>
            <person name="Steffen J."/>
            <person name="Takuno S."/>
            <person name="Brandvain Y."/>
            <person name="Coop G."/>
            <person name="Andolfatto P."/>
            <person name="Hu T.T."/>
            <person name="Blanchette M."/>
            <person name="Clark R.M."/>
            <person name="Quesneville H."/>
            <person name="Nordborg M."/>
            <person name="Gaut B.S."/>
            <person name="Lysak M.A."/>
            <person name="Jenkins J."/>
            <person name="Grimwood J."/>
            <person name="Chapman J."/>
            <person name="Prochnik S."/>
            <person name="Shu S."/>
            <person name="Rokhsar D."/>
            <person name="Schmutz J."/>
            <person name="Weigel D."/>
            <person name="Wright S.I."/>
        </authorList>
    </citation>
    <scope>NUCLEOTIDE SEQUENCE [LARGE SCALE GENOMIC DNA]</scope>
    <source>
        <strain evidence="6">cv. Monte Gargano</strain>
    </source>
</reference>
<keyword evidence="3" id="KW-0539">Nucleus</keyword>